<dbReference type="RefSeq" id="WP_394847071.1">
    <property type="nucleotide sequence ID" value="NZ_CP089982.1"/>
</dbReference>
<dbReference type="Proteomes" id="UP001379533">
    <property type="component" value="Chromosome"/>
</dbReference>
<protein>
    <recommendedName>
        <fullName evidence="7">GAF domain-containing protein</fullName>
    </recommendedName>
</protein>
<dbReference type="Gene3D" id="3.30.450.40">
    <property type="match status" value="1"/>
</dbReference>
<evidence type="ECO:0000256" key="1">
    <source>
        <dbReference type="SAM" id="MobiDB-lite"/>
    </source>
</evidence>
<feature type="domain" description="GAF" evidence="3">
    <location>
        <begin position="253"/>
        <end position="368"/>
    </location>
</feature>
<sequence>MNRNSTFRPRNAGPPEESPLRAVSGTSEVSGPPNSFSRIFLASLDKYQKSHGRARHIGSAIEESAGYIAQQTATHDRHAGSAAIKLRSPRAVFETVLLTALLPVIGYFTNPEDPFFLKSDCSWLVLAPVLLGLRHGFAPAVASALVLDGLMLAAWRTHSFGVSVLPGASLIGLFVFAMITGQFSDVWKREIVRLDGAFNVARRQLNELSREHFLLEVSYDKTLDAQAQRLSPNLRDAIAAVRKLTSDVQEVSMDSLATPILEVMAQYCLIETCSIYAVHDGVLAARPSVCMGGTQGLVIANDLLVAEALRTKKLTTLTEAGRDSAKAKMQTSLLAAVPFVDTAGNVHGVLCIEAMPFVAFDRKHLETLFILGGHFGDILAARGSTSHLELGRRYEFEVRMRRALKDLKDYDIPCSVFGLVVQRKSAVKELVNTVLGDALRVLDFPLVERTPDGNYAVFNLLPMTDEANAQSLVAHFAHLVESELHTTLLMAGADPFIHVLHKEQSVDDVMALLLHKAQPGRHVSFEHTAVG</sequence>
<dbReference type="SUPFAM" id="SSF55781">
    <property type="entry name" value="GAF domain-like"/>
    <property type="match status" value="1"/>
</dbReference>
<evidence type="ECO:0000256" key="2">
    <source>
        <dbReference type="SAM" id="Phobius"/>
    </source>
</evidence>
<keyword evidence="2" id="KW-0812">Transmembrane</keyword>
<accession>A0ABZ2KHB8</accession>
<dbReference type="InterPro" id="IPR031583">
    <property type="entry name" value="PelD_GGDEF"/>
</dbReference>
<dbReference type="InterPro" id="IPR029016">
    <property type="entry name" value="GAF-like_dom_sf"/>
</dbReference>
<dbReference type="EMBL" id="CP089982">
    <property type="protein sequence ID" value="WXA96455.1"/>
    <property type="molecule type" value="Genomic_DNA"/>
</dbReference>
<feature type="region of interest" description="Disordered" evidence="1">
    <location>
        <begin position="1"/>
        <end position="32"/>
    </location>
</feature>
<feature type="transmembrane region" description="Helical" evidence="2">
    <location>
        <begin position="159"/>
        <end position="179"/>
    </location>
</feature>
<dbReference type="Pfam" id="PF01590">
    <property type="entry name" value="GAF"/>
    <property type="match status" value="1"/>
</dbReference>
<dbReference type="Pfam" id="PF16963">
    <property type="entry name" value="PelD_GGDEF"/>
    <property type="match status" value="1"/>
</dbReference>
<dbReference type="InterPro" id="IPR003018">
    <property type="entry name" value="GAF"/>
</dbReference>
<evidence type="ECO:0000259" key="4">
    <source>
        <dbReference type="Pfam" id="PF16963"/>
    </source>
</evidence>
<feature type="transmembrane region" description="Helical" evidence="2">
    <location>
        <begin position="91"/>
        <end position="110"/>
    </location>
</feature>
<feature type="transmembrane region" description="Helical" evidence="2">
    <location>
        <begin position="122"/>
        <end position="147"/>
    </location>
</feature>
<keyword evidence="2" id="KW-1133">Transmembrane helix</keyword>
<proteinExistence type="predicted"/>
<gene>
    <name evidence="5" type="ORF">LZC95_06330</name>
</gene>
<evidence type="ECO:0000313" key="5">
    <source>
        <dbReference type="EMBL" id="WXA96455.1"/>
    </source>
</evidence>
<evidence type="ECO:0008006" key="7">
    <source>
        <dbReference type="Google" id="ProtNLM"/>
    </source>
</evidence>
<evidence type="ECO:0000259" key="3">
    <source>
        <dbReference type="Pfam" id="PF01590"/>
    </source>
</evidence>
<keyword evidence="6" id="KW-1185">Reference proteome</keyword>
<name>A0ABZ2KHB8_9BACT</name>
<organism evidence="5 6">
    <name type="scientific">Pendulispora brunnea</name>
    <dbReference type="NCBI Taxonomy" id="2905690"/>
    <lineage>
        <taxon>Bacteria</taxon>
        <taxon>Pseudomonadati</taxon>
        <taxon>Myxococcota</taxon>
        <taxon>Myxococcia</taxon>
        <taxon>Myxococcales</taxon>
        <taxon>Sorangiineae</taxon>
        <taxon>Pendulisporaceae</taxon>
        <taxon>Pendulispora</taxon>
    </lineage>
</organism>
<keyword evidence="2" id="KW-0472">Membrane</keyword>
<dbReference type="Gene3D" id="3.30.70.2880">
    <property type="match status" value="1"/>
</dbReference>
<reference evidence="5 6" key="1">
    <citation type="submission" date="2021-12" db="EMBL/GenBank/DDBJ databases">
        <title>Discovery of the Pendulisporaceae a myxobacterial family with distinct sporulation behavior and unique specialized metabolism.</title>
        <authorList>
            <person name="Garcia R."/>
            <person name="Popoff A."/>
            <person name="Bader C.D."/>
            <person name="Loehr J."/>
            <person name="Walesch S."/>
            <person name="Walt C."/>
            <person name="Boldt J."/>
            <person name="Bunk B."/>
            <person name="Haeckl F.J.F.P.J."/>
            <person name="Gunesch A.P."/>
            <person name="Birkelbach J."/>
            <person name="Nuebel U."/>
            <person name="Pietschmann T."/>
            <person name="Bach T."/>
            <person name="Mueller R."/>
        </authorList>
    </citation>
    <scope>NUCLEOTIDE SEQUENCE [LARGE SCALE GENOMIC DNA]</scope>
    <source>
        <strain evidence="5 6">MSr12523</strain>
    </source>
</reference>
<dbReference type="InterPro" id="IPR038367">
    <property type="entry name" value="PelD_GGDEF_sf"/>
</dbReference>
<feature type="domain" description="PelD GGDEF" evidence="4">
    <location>
        <begin position="394"/>
        <end position="514"/>
    </location>
</feature>
<evidence type="ECO:0000313" key="6">
    <source>
        <dbReference type="Proteomes" id="UP001379533"/>
    </source>
</evidence>